<organism evidence="1 2">
    <name type="scientific">Gymnodinialimonas ceratoperidinii</name>
    <dbReference type="NCBI Taxonomy" id="2856823"/>
    <lineage>
        <taxon>Bacteria</taxon>
        <taxon>Pseudomonadati</taxon>
        <taxon>Pseudomonadota</taxon>
        <taxon>Alphaproteobacteria</taxon>
        <taxon>Rhodobacterales</taxon>
        <taxon>Paracoccaceae</taxon>
        <taxon>Gymnodinialimonas</taxon>
    </lineage>
</organism>
<protein>
    <recommendedName>
        <fullName evidence="3">Lipoprotein</fullName>
    </recommendedName>
</protein>
<dbReference type="AlphaFoldDB" id="A0A8F6YD68"/>
<sequence length="114" mass="12322">MKKAIFITAMTLAVSGCFTIGSTFERWVGTYEYDGTSYRVAYVRTEGLDGDTRWEYHLVPGGTTTYRSSDMIARCLALEVPGDNPTPVSGCEASFARAIDGLVGPPMMGGDDYG</sequence>
<gene>
    <name evidence="1" type="ORF">KYE46_02270</name>
</gene>
<keyword evidence="2" id="KW-1185">Reference proteome</keyword>
<accession>A0A8F6YD68</accession>
<reference evidence="1 2" key="1">
    <citation type="submission" date="2021-07" db="EMBL/GenBank/DDBJ databases">
        <title>A novel Jannaschia species isolated from marine dinoflagellate Ceratoperidinium margalefii.</title>
        <authorList>
            <person name="Jiang Y."/>
            <person name="Li Z."/>
        </authorList>
    </citation>
    <scope>NUCLEOTIDE SEQUENCE [LARGE SCALE GENOMIC DNA]</scope>
    <source>
        <strain evidence="1 2">J12C1-MA-4</strain>
    </source>
</reference>
<dbReference type="PROSITE" id="PS51257">
    <property type="entry name" value="PROKAR_LIPOPROTEIN"/>
    <property type="match status" value="1"/>
</dbReference>
<evidence type="ECO:0000313" key="1">
    <source>
        <dbReference type="EMBL" id="QXT40105.1"/>
    </source>
</evidence>
<evidence type="ECO:0008006" key="3">
    <source>
        <dbReference type="Google" id="ProtNLM"/>
    </source>
</evidence>
<name>A0A8F6YD68_9RHOB</name>
<dbReference type="Proteomes" id="UP000825009">
    <property type="component" value="Chromosome"/>
</dbReference>
<evidence type="ECO:0000313" key="2">
    <source>
        <dbReference type="Proteomes" id="UP000825009"/>
    </source>
</evidence>
<dbReference type="KEGG" id="gce:KYE46_02270"/>
<dbReference type="RefSeq" id="WP_219003181.1">
    <property type="nucleotide sequence ID" value="NZ_CP079194.1"/>
</dbReference>
<dbReference type="EMBL" id="CP079194">
    <property type="protein sequence ID" value="QXT40105.1"/>
    <property type="molecule type" value="Genomic_DNA"/>
</dbReference>
<proteinExistence type="predicted"/>